<feature type="non-terminal residue" evidence="1">
    <location>
        <position position="1"/>
    </location>
</feature>
<dbReference type="AlphaFoldDB" id="A0AAV7NCZ3"/>
<gene>
    <name evidence="1" type="ORF">NDU88_000797</name>
</gene>
<proteinExistence type="predicted"/>
<evidence type="ECO:0000313" key="1">
    <source>
        <dbReference type="EMBL" id="KAJ1112534.1"/>
    </source>
</evidence>
<name>A0AAV7NCZ3_PLEWA</name>
<organism evidence="1 2">
    <name type="scientific">Pleurodeles waltl</name>
    <name type="common">Iberian ribbed newt</name>
    <dbReference type="NCBI Taxonomy" id="8319"/>
    <lineage>
        <taxon>Eukaryota</taxon>
        <taxon>Metazoa</taxon>
        <taxon>Chordata</taxon>
        <taxon>Craniata</taxon>
        <taxon>Vertebrata</taxon>
        <taxon>Euteleostomi</taxon>
        <taxon>Amphibia</taxon>
        <taxon>Batrachia</taxon>
        <taxon>Caudata</taxon>
        <taxon>Salamandroidea</taxon>
        <taxon>Salamandridae</taxon>
        <taxon>Pleurodelinae</taxon>
        <taxon>Pleurodeles</taxon>
    </lineage>
</organism>
<dbReference type="EMBL" id="JANPWB010000012">
    <property type="protein sequence ID" value="KAJ1112534.1"/>
    <property type="molecule type" value="Genomic_DNA"/>
</dbReference>
<sequence length="65" mass="7040">EPSCIVEARVHTWALPGARAHTSALPGTLVHSRGPRAHLNSYKRSREHSGLPASRDCAAFRLSVP</sequence>
<comment type="caution">
    <text evidence="1">The sequence shown here is derived from an EMBL/GenBank/DDBJ whole genome shotgun (WGS) entry which is preliminary data.</text>
</comment>
<protein>
    <submittedName>
        <fullName evidence="1">Uncharacterized protein</fullName>
    </submittedName>
</protein>
<reference evidence="1" key="1">
    <citation type="journal article" date="2022" name="bioRxiv">
        <title>Sequencing and chromosome-scale assembly of the giantPleurodeles waltlgenome.</title>
        <authorList>
            <person name="Brown T."/>
            <person name="Elewa A."/>
            <person name="Iarovenko S."/>
            <person name="Subramanian E."/>
            <person name="Araus A.J."/>
            <person name="Petzold A."/>
            <person name="Susuki M."/>
            <person name="Suzuki K.-i.T."/>
            <person name="Hayashi T."/>
            <person name="Toyoda A."/>
            <person name="Oliveira C."/>
            <person name="Osipova E."/>
            <person name="Leigh N.D."/>
            <person name="Simon A."/>
            <person name="Yun M.H."/>
        </authorList>
    </citation>
    <scope>NUCLEOTIDE SEQUENCE</scope>
    <source>
        <strain evidence="1">20211129_DDA</strain>
        <tissue evidence="1">Liver</tissue>
    </source>
</reference>
<accession>A0AAV7NCZ3</accession>
<keyword evidence="2" id="KW-1185">Reference proteome</keyword>
<feature type="non-terminal residue" evidence="1">
    <location>
        <position position="65"/>
    </location>
</feature>
<dbReference type="Proteomes" id="UP001066276">
    <property type="component" value="Chromosome 8"/>
</dbReference>
<evidence type="ECO:0000313" key="2">
    <source>
        <dbReference type="Proteomes" id="UP001066276"/>
    </source>
</evidence>